<protein>
    <submittedName>
        <fullName evidence="1">Uncharacterized protein</fullName>
    </submittedName>
</protein>
<dbReference type="EMBL" id="CABIKM010000010">
    <property type="protein sequence ID" value="VUZ84245.1"/>
    <property type="molecule type" value="Genomic_DNA"/>
</dbReference>
<organism evidence="1 2">
    <name type="scientific">Candidatus Methylomirabilis lanthanidiphila</name>
    <dbReference type="NCBI Taxonomy" id="2211376"/>
    <lineage>
        <taxon>Bacteria</taxon>
        <taxon>Candidatus Methylomirabilota</taxon>
        <taxon>Candidatus Methylomirabilia</taxon>
        <taxon>Candidatus Methylomirabilales</taxon>
        <taxon>Candidatus Methylomirabilaceae</taxon>
        <taxon>Candidatus Methylomirabilis</taxon>
    </lineage>
</organism>
<reference evidence="1 2" key="1">
    <citation type="submission" date="2019-07" db="EMBL/GenBank/DDBJ databases">
        <authorList>
            <person name="Cremers G."/>
        </authorList>
    </citation>
    <scope>NUCLEOTIDE SEQUENCE [LARGE SCALE GENOMIC DNA]</scope>
</reference>
<dbReference type="AlphaFoldDB" id="A0A564ZG11"/>
<name>A0A564ZG11_9BACT</name>
<gene>
    <name evidence="1" type="ORF">MELA_00615</name>
</gene>
<accession>A0A564ZG11</accession>
<dbReference type="Proteomes" id="UP000334340">
    <property type="component" value="Unassembled WGS sequence"/>
</dbReference>
<evidence type="ECO:0000313" key="1">
    <source>
        <dbReference type="EMBL" id="VUZ84245.1"/>
    </source>
</evidence>
<evidence type="ECO:0000313" key="2">
    <source>
        <dbReference type="Proteomes" id="UP000334340"/>
    </source>
</evidence>
<proteinExistence type="predicted"/>
<keyword evidence="2" id="KW-1185">Reference proteome</keyword>
<sequence length="41" mass="4863">MERKQQFSFSKETGDLNCDFEGHRRRQVRLGLALSPAKRLR</sequence>